<reference evidence="7" key="1">
    <citation type="submission" date="2017-08" db="EMBL/GenBank/DDBJ databases">
        <authorList>
            <person name="Varghese N."/>
            <person name="Submissions S."/>
        </authorList>
    </citation>
    <scope>NUCLEOTIDE SEQUENCE [LARGE SCALE GENOMIC DNA]</scope>
    <source>
        <strain evidence="7">DSM 23173</strain>
    </source>
</reference>
<dbReference type="PANTHER" id="PTHR30126">
    <property type="entry name" value="HTH-TYPE TRANSCRIPTIONAL REGULATOR"/>
    <property type="match status" value="1"/>
</dbReference>
<dbReference type="PRINTS" id="PR00039">
    <property type="entry name" value="HTHLYSR"/>
</dbReference>
<evidence type="ECO:0000313" key="7">
    <source>
        <dbReference type="Proteomes" id="UP000219412"/>
    </source>
</evidence>
<keyword evidence="7" id="KW-1185">Reference proteome</keyword>
<keyword evidence="3 6" id="KW-0238">DNA-binding</keyword>
<evidence type="ECO:0000256" key="3">
    <source>
        <dbReference type="ARBA" id="ARBA00023125"/>
    </source>
</evidence>
<dbReference type="PROSITE" id="PS50931">
    <property type="entry name" value="HTH_LYSR"/>
    <property type="match status" value="1"/>
</dbReference>
<evidence type="ECO:0000256" key="1">
    <source>
        <dbReference type="ARBA" id="ARBA00009437"/>
    </source>
</evidence>
<dbReference type="RefSeq" id="WP_097037985.1">
    <property type="nucleotide sequence ID" value="NZ_OBQF01000001.1"/>
</dbReference>
<organism evidence="6 7">
    <name type="scientific">Salinicoccus kekensis</name>
    <dbReference type="NCBI Taxonomy" id="714307"/>
    <lineage>
        <taxon>Bacteria</taxon>
        <taxon>Bacillati</taxon>
        <taxon>Bacillota</taxon>
        <taxon>Bacilli</taxon>
        <taxon>Bacillales</taxon>
        <taxon>Staphylococcaceae</taxon>
        <taxon>Salinicoccus</taxon>
    </lineage>
</organism>
<dbReference type="Pfam" id="PF00126">
    <property type="entry name" value="HTH_1"/>
    <property type="match status" value="1"/>
</dbReference>
<dbReference type="InterPro" id="IPR005119">
    <property type="entry name" value="LysR_subst-bd"/>
</dbReference>
<dbReference type="OrthoDB" id="107670at2"/>
<dbReference type="SUPFAM" id="SSF53850">
    <property type="entry name" value="Periplasmic binding protein-like II"/>
    <property type="match status" value="1"/>
</dbReference>
<evidence type="ECO:0000256" key="4">
    <source>
        <dbReference type="ARBA" id="ARBA00023163"/>
    </source>
</evidence>
<dbReference type="GO" id="GO:0003700">
    <property type="term" value="F:DNA-binding transcription factor activity"/>
    <property type="evidence" value="ECO:0007669"/>
    <property type="project" value="InterPro"/>
</dbReference>
<dbReference type="Gene3D" id="3.40.190.290">
    <property type="match status" value="1"/>
</dbReference>
<dbReference type="InterPro" id="IPR036388">
    <property type="entry name" value="WH-like_DNA-bd_sf"/>
</dbReference>
<feature type="domain" description="HTH lysR-type" evidence="5">
    <location>
        <begin position="1"/>
        <end position="58"/>
    </location>
</feature>
<dbReference type="PANTHER" id="PTHR30126:SF78">
    <property type="entry name" value="HTH LYSR-TYPE DOMAIN-CONTAINING PROTEIN"/>
    <property type="match status" value="1"/>
</dbReference>
<evidence type="ECO:0000259" key="5">
    <source>
        <dbReference type="PROSITE" id="PS50931"/>
    </source>
</evidence>
<comment type="similarity">
    <text evidence="1">Belongs to the LysR transcriptional regulatory family.</text>
</comment>
<dbReference type="InterPro" id="IPR000847">
    <property type="entry name" value="LysR_HTH_N"/>
</dbReference>
<dbReference type="InterPro" id="IPR036390">
    <property type="entry name" value="WH_DNA-bd_sf"/>
</dbReference>
<dbReference type="CDD" id="cd05466">
    <property type="entry name" value="PBP2_LTTR_substrate"/>
    <property type="match status" value="1"/>
</dbReference>
<gene>
    <name evidence="6" type="ORF">SAMN05878391_0014</name>
</gene>
<dbReference type="Proteomes" id="UP000219412">
    <property type="component" value="Unassembled WGS sequence"/>
</dbReference>
<keyword evidence="4" id="KW-0804">Transcription</keyword>
<evidence type="ECO:0000313" key="6">
    <source>
        <dbReference type="EMBL" id="SOC37576.1"/>
    </source>
</evidence>
<evidence type="ECO:0000256" key="2">
    <source>
        <dbReference type="ARBA" id="ARBA00023015"/>
    </source>
</evidence>
<sequence length="289" mass="33572">MDYKDWNMLSILYEEKNITKTAEKLFVSQPSLSYRLKNLEEEIGADLIIKTRSGIEFTAEGEYLVDYAREMLKEFMIMKDNINNMEDEIAGTLKIGVSSNFAQYVLPDLLKSFSLKYPKVRFNVTTGWSSIIYNALSKGNIHLGILRTDYPGHKHKVLLNKEPIYIVSQEKLDLKNLPGYKQIQYSTDTSLKTIIQRWWAETYSTPATIEMEVDRLETSKELVKRGLGYTIVPAICLKEEDRLHKETVLDSEDTPITRDTWLMYNADFEHLAIVEKFLEHIQSWGNINH</sequence>
<dbReference type="GO" id="GO:0000976">
    <property type="term" value="F:transcription cis-regulatory region binding"/>
    <property type="evidence" value="ECO:0007669"/>
    <property type="project" value="TreeGrafter"/>
</dbReference>
<dbReference type="Pfam" id="PF03466">
    <property type="entry name" value="LysR_substrate"/>
    <property type="match status" value="1"/>
</dbReference>
<proteinExistence type="inferred from homology"/>
<dbReference type="SUPFAM" id="SSF46785">
    <property type="entry name" value="Winged helix' DNA-binding domain"/>
    <property type="match status" value="1"/>
</dbReference>
<protein>
    <submittedName>
        <fullName evidence="6">DNA-binding transcriptional LysR family regulator</fullName>
    </submittedName>
</protein>
<dbReference type="Gene3D" id="1.10.10.10">
    <property type="entry name" value="Winged helix-like DNA-binding domain superfamily/Winged helix DNA-binding domain"/>
    <property type="match status" value="1"/>
</dbReference>
<dbReference type="EMBL" id="OBQF01000001">
    <property type="protein sequence ID" value="SOC37576.1"/>
    <property type="molecule type" value="Genomic_DNA"/>
</dbReference>
<name>A0A285UAI6_9STAP</name>
<dbReference type="AlphaFoldDB" id="A0A285UAI6"/>
<keyword evidence="2" id="KW-0805">Transcription regulation</keyword>
<accession>A0A285UAI6</accession>